<evidence type="ECO:0000313" key="11">
    <source>
        <dbReference type="Proteomes" id="UP000199202"/>
    </source>
</evidence>
<feature type="active site" description="Nucleophile" evidence="6">
    <location>
        <position position="454"/>
    </location>
</feature>
<evidence type="ECO:0000259" key="9">
    <source>
        <dbReference type="Pfam" id="PF16875"/>
    </source>
</evidence>
<keyword evidence="4 5" id="KW-0326">Glycosidase</keyword>
<name>A0A1G7ZMF9_9ACTN</name>
<feature type="active site" description="Proton donor" evidence="6">
    <location>
        <position position="517"/>
    </location>
</feature>
<comment type="similarity">
    <text evidence="5">Belongs to the glycosyl hydrolase.</text>
</comment>
<dbReference type="CDD" id="cd14791">
    <property type="entry name" value="GH36"/>
    <property type="match status" value="1"/>
</dbReference>
<evidence type="ECO:0000256" key="5">
    <source>
        <dbReference type="PIRNR" id="PIRNR005536"/>
    </source>
</evidence>
<dbReference type="STRING" id="633440.SAMN05421869_101458"/>
<protein>
    <recommendedName>
        <fullName evidence="2 5">Alpha-galactosidase</fullName>
        <ecNumber evidence="2 5">3.2.1.22</ecNumber>
    </recommendedName>
</protein>
<dbReference type="InterPro" id="IPR050985">
    <property type="entry name" value="Alpha-glycosidase_related"/>
</dbReference>
<dbReference type="SUPFAM" id="SSF51445">
    <property type="entry name" value="(Trans)glycosidases"/>
    <property type="match status" value="1"/>
</dbReference>
<feature type="binding site" evidence="7">
    <location>
        <position position="419"/>
    </location>
    <ligand>
        <name>substrate</name>
    </ligand>
</feature>
<dbReference type="Gene3D" id="3.20.20.70">
    <property type="entry name" value="Aldolase class I"/>
    <property type="match status" value="1"/>
</dbReference>
<dbReference type="EC" id="3.2.1.22" evidence="2 5"/>
<dbReference type="InterPro" id="IPR031704">
    <property type="entry name" value="Glyco_hydro_36_N"/>
</dbReference>
<dbReference type="GO" id="GO:0004557">
    <property type="term" value="F:alpha-galactosidase activity"/>
    <property type="evidence" value="ECO:0007669"/>
    <property type="project" value="UniProtKB-UniRule"/>
</dbReference>
<gene>
    <name evidence="10" type="ORF">SAMN05421869_101458</name>
</gene>
<organism evidence="10 11">
    <name type="scientific">Nonomuraea jiangxiensis</name>
    <dbReference type="NCBI Taxonomy" id="633440"/>
    <lineage>
        <taxon>Bacteria</taxon>
        <taxon>Bacillati</taxon>
        <taxon>Actinomycetota</taxon>
        <taxon>Actinomycetes</taxon>
        <taxon>Streptosporangiales</taxon>
        <taxon>Streptosporangiaceae</taxon>
        <taxon>Nonomuraea</taxon>
    </lineage>
</organism>
<dbReference type="RefSeq" id="WP_090928520.1">
    <property type="nucleotide sequence ID" value="NZ_FNDJ01000001.1"/>
</dbReference>
<feature type="binding site" evidence="7">
    <location>
        <position position="495"/>
    </location>
    <ligand>
        <name>substrate</name>
    </ligand>
</feature>
<dbReference type="PANTHER" id="PTHR43053">
    <property type="entry name" value="GLYCOSIDASE FAMILY 31"/>
    <property type="match status" value="1"/>
</dbReference>
<feature type="binding site" evidence="7">
    <location>
        <position position="177"/>
    </location>
    <ligand>
        <name>substrate</name>
    </ligand>
</feature>
<dbReference type="PRINTS" id="PR00743">
    <property type="entry name" value="GLHYDRLASE36"/>
</dbReference>
<dbReference type="Gene3D" id="2.70.98.60">
    <property type="entry name" value="alpha-galactosidase from lactobacil brevis"/>
    <property type="match status" value="1"/>
</dbReference>
<feature type="domain" description="Glycosyl hydrolase family 36 N-terminal" evidence="9">
    <location>
        <begin position="35"/>
        <end position="262"/>
    </location>
</feature>
<proteinExistence type="inferred from homology"/>
<sequence>MHLVTPLATADAAARRWLLRTPATSYVVGLDAGDAPRCLHWGRALTAEQAAALVAPATAGASSFDSATAGDEELVTEAGARFETPSLQVAFPGGDRGIDWRFEGHDVEGGHLTLRFADRRHPFLVELHYRVYAGSDVIERWTVLRSALPVTVLRCDSAAWSVPILRDYRLSHVTGGWSAEHALRRTVPVVGETVLTGRRGVSGHHANPWLMLDGGDATETHGEVWSGALAWSGSWRITVTRGPAGRAGWTGGAGHEGLTFRLAPGAEWVTPTFAGLYSAHGYGGASRAWHHHVARHVLPEPDEPRPVVYNSWEAVGFEVNEANQLRLARLAAEVGAELFVVDDGWFGGRVGDRAGLGDWWPNRERFPGGLAPLIDEVHRLGMRFGLWVEPEMVNPDSDLYRAHPDWVHHTPGRPRTELRNQLVLDLARPEVADQVRKWLHELVGEHEIDFLKWDFNRALTEVGPDGRAWHDHVRAVYAILDQLRADHPGLRVEGCAGGGGRTDLGMMARTDQVWTSDNTDAHDRIAIQRGFSQVYPARVMAAWVTDSPNPLTGRVTPLSFRFHVAMAGALGLGGDLLAWSPEELAEAARLVAVYKDIRPVVQFGQQYRLDGGVQYSGGDRVVVLAWRGPVAFGGPRIPLRPAGLDPLGRYRDEDTGDLHHGAVLMASGLDLGLDGGDYASALVRLRKEG</sequence>
<keyword evidence="11" id="KW-1185">Reference proteome</keyword>
<feature type="binding site" evidence="7">
    <location>
        <begin position="342"/>
        <end position="343"/>
    </location>
    <ligand>
        <name>substrate</name>
    </ligand>
</feature>
<dbReference type="InterPro" id="IPR038417">
    <property type="entry name" value="Alpga-gal_N_sf"/>
</dbReference>
<dbReference type="AlphaFoldDB" id="A0A1G7ZMF9"/>
<reference evidence="10 11" key="1">
    <citation type="submission" date="2016-10" db="EMBL/GenBank/DDBJ databases">
        <authorList>
            <person name="de Groot N.N."/>
        </authorList>
    </citation>
    <scope>NUCLEOTIDE SEQUENCE [LARGE SCALE GENOMIC DNA]</scope>
    <source>
        <strain evidence="10 11">CGMCC 4.6533</strain>
    </source>
</reference>
<evidence type="ECO:0000259" key="8">
    <source>
        <dbReference type="Pfam" id="PF16874"/>
    </source>
</evidence>
<accession>A0A1G7ZMF9</accession>
<dbReference type="InterPro" id="IPR017853">
    <property type="entry name" value="GH"/>
</dbReference>
<dbReference type="InterPro" id="IPR002252">
    <property type="entry name" value="Glyco_hydro_36"/>
</dbReference>
<dbReference type="Pfam" id="PF16874">
    <property type="entry name" value="Glyco_hydro_36C"/>
    <property type="match status" value="1"/>
</dbReference>
<feature type="binding site" evidence="7">
    <location>
        <begin position="452"/>
        <end position="456"/>
    </location>
    <ligand>
        <name>substrate</name>
    </ligand>
</feature>
<dbReference type="InterPro" id="IPR013780">
    <property type="entry name" value="Glyco_hydro_b"/>
</dbReference>
<dbReference type="OrthoDB" id="9758822at2"/>
<dbReference type="PANTHER" id="PTHR43053:SF3">
    <property type="entry name" value="ALPHA-GALACTOSIDASE C-RELATED"/>
    <property type="match status" value="1"/>
</dbReference>
<feature type="domain" description="Glycosyl hydrolase family 36 C-terminal" evidence="8">
    <location>
        <begin position="618"/>
        <end position="685"/>
    </location>
</feature>
<dbReference type="Proteomes" id="UP000199202">
    <property type="component" value="Unassembled WGS sequence"/>
</dbReference>
<feature type="binding site" evidence="7">
    <location>
        <position position="517"/>
    </location>
    <ligand>
        <name>substrate</name>
    </ligand>
</feature>
<dbReference type="EMBL" id="FNDJ01000001">
    <property type="protein sequence ID" value="SDH09767.1"/>
    <property type="molecule type" value="Genomic_DNA"/>
</dbReference>
<evidence type="ECO:0000256" key="6">
    <source>
        <dbReference type="PIRSR" id="PIRSR005536-1"/>
    </source>
</evidence>
<dbReference type="FunFam" id="3.20.20.70:FF:000118">
    <property type="entry name" value="Alpha-galactosidase"/>
    <property type="match status" value="1"/>
</dbReference>
<evidence type="ECO:0000256" key="4">
    <source>
        <dbReference type="ARBA" id="ARBA00023295"/>
    </source>
</evidence>
<comment type="catalytic activity">
    <reaction evidence="1 5">
        <text>Hydrolysis of terminal, non-reducing alpha-D-galactose residues in alpha-D-galactosides, including galactose oligosaccharides, galactomannans and galactolipids.</text>
        <dbReference type="EC" id="3.2.1.22"/>
    </reaction>
</comment>
<evidence type="ECO:0000256" key="7">
    <source>
        <dbReference type="PIRSR" id="PIRSR005536-2"/>
    </source>
</evidence>
<dbReference type="Gene3D" id="2.60.40.1180">
    <property type="entry name" value="Golgi alpha-mannosidase II"/>
    <property type="match status" value="1"/>
</dbReference>
<dbReference type="Pfam" id="PF02065">
    <property type="entry name" value="Melibiase"/>
    <property type="match status" value="1"/>
</dbReference>
<dbReference type="InterPro" id="IPR031705">
    <property type="entry name" value="Glyco_hydro_36_C"/>
</dbReference>
<dbReference type="InterPro" id="IPR013785">
    <property type="entry name" value="Aldolase_TIM"/>
</dbReference>
<keyword evidence="3 5" id="KW-0378">Hydrolase</keyword>
<dbReference type="Pfam" id="PF16875">
    <property type="entry name" value="Glyco_hydro_36N"/>
    <property type="match status" value="1"/>
</dbReference>
<evidence type="ECO:0000256" key="1">
    <source>
        <dbReference type="ARBA" id="ARBA00001255"/>
    </source>
</evidence>
<evidence type="ECO:0000313" key="10">
    <source>
        <dbReference type="EMBL" id="SDH09767.1"/>
    </source>
</evidence>
<evidence type="ECO:0000256" key="3">
    <source>
        <dbReference type="ARBA" id="ARBA00022801"/>
    </source>
</evidence>
<evidence type="ECO:0000256" key="2">
    <source>
        <dbReference type="ARBA" id="ARBA00012755"/>
    </source>
</evidence>
<dbReference type="GO" id="GO:0016052">
    <property type="term" value="P:carbohydrate catabolic process"/>
    <property type="evidence" value="ECO:0007669"/>
    <property type="project" value="InterPro"/>
</dbReference>
<dbReference type="PIRSF" id="PIRSF005536">
    <property type="entry name" value="Agal"/>
    <property type="match status" value="1"/>
</dbReference>